<sequence length="133" mass="14818">MMSIELWMLTTAATLQFSIVVTHGVHIFFTAGMWWGIGRRNTTRTVSDLGRRIERTLINNMEGLAIFVPLVLVVQLASISSPITQFAVQAYVILRIIFALLYITNIPYIRTFVWIGGQACLAALAFAIVTTVV</sequence>
<dbReference type="Gene3D" id="1.20.120.550">
    <property type="entry name" value="Membrane associated eicosanoid/glutathione metabolism-like domain"/>
    <property type="match status" value="1"/>
</dbReference>
<dbReference type="PANTHER" id="PTHR35371">
    <property type="entry name" value="INNER MEMBRANE PROTEIN"/>
    <property type="match status" value="1"/>
</dbReference>
<dbReference type="Pfam" id="PF01124">
    <property type="entry name" value="MAPEG"/>
    <property type="match status" value="1"/>
</dbReference>
<evidence type="ECO:0000256" key="5">
    <source>
        <dbReference type="SAM" id="Phobius"/>
    </source>
</evidence>
<proteinExistence type="predicted"/>
<keyword evidence="4 5" id="KW-0472">Membrane</keyword>
<name>A0A3B0TKS9_9ZZZZ</name>
<evidence type="ECO:0000256" key="1">
    <source>
        <dbReference type="ARBA" id="ARBA00004370"/>
    </source>
</evidence>
<evidence type="ECO:0000256" key="3">
    <source>
        <dbReference type="ARBA" id="ARBA00022989"/>
    </source>
</evidence>
<feature type="transmembrane region" description="Helical" evidence="5">
    <location>
        <begin position="6"/>
        <end position="36"/>
    </location>
</feature>
<keyword evidence="3 5" id="KW-1133">Transmembrane helix</keyword>
<feature type="transmembrane region" description="Helical" evidence="5">
    <location>
        <begin position="83"/>
        <end position="104"/>
    </location>
</feature>
<evidence type="ECO:0000313" key="6">
    <source>
        <dbReference type="EMBL" id="VAW17340.1"/>
    </source>
</evidence>
<dbReference type="GO" id="GO:0016020">
    <property type="term" value="C:membrane"/>
    <property type="evidence" value="ECO:0007669"/>
    <property type="project" value="UniProtKB-SubCell"/>
</dbReference>
<dbReference type="InterPro" id="IPR023352">
    <property type="entry name" value="MAPEG-like_dom_sf"/>
</dbReference>
<evidence type="ECO:0000256" key="2">
    <source>
        <dbReference type="ARBA" id="ARBA00022692"/>
    </source>
</evidence>
<comment type="subcellular location">
    <subcellularLocation>
        <location evidence="1">Membrane</location>
    </subcellularLocation>
</comment>
<dbReference type="InterPro" id="IPR001129">
    <property type="entry name" value="Membr-assoc_MAPEG"/>
</dbReference>
<protein>
    <recommendedName>
        <fullName evidence="7">MAPEG family protein</fullName>
    </recommendedName>
</protein>
<evidence type="ECO:0000256" key="4">
    <source>
        <dbReference type="ARBA" id="ARBA00023136"/>
    </source>
</evidence>
<reference evidence="6" key="1">
    <citation type="submission" date="2018-06" db="EMBL/GenBank/DDBJ databases">
        <authorList>
            <person name="Zhirakovskaya E."/>
        </authorList>
    </citation>
    <scope>NUCLEOTIDE SEQUENCE</scope>
</reference>
<feature type="transmembrane region" description="Helical" evidence="5">
    <location>
        <begin position="57"/>
        <end position="77"/>
    </location>
</feature>
<dbReference type="PANTHER" id="PTHR35371:SF1">
    <property type="entry name" value="BLR7753 PROTEIN"/>
    <property type="match status" value="1"/>
</dbReference>
<dbReference type="EMBL" id="UOEQ01000133">
    <property type="protein sequence ID" value="VAW17340.1"/>
    <property type="molecule type" value="Genomic_DNA"/>
</dbReference>
<organism evidence="6">
    <name type="scientific">hydrothermal vent metagenome</name>
    <dbReference type="NCBI Taxonomy" id="652676"/>
    <lineage>
        <taxon>unclassified sequences</taxon>
        <taxon>metagenomes</taxon>
        <taxon>ecological metagenomes</taxon>
    </lineage>
</organism>
<accession>A0A3B0TKS9</accession>
<dbReference type="AlphaFoldDB" id="A0A3B0TKS9"/>
<dbReference type="SUPFAM" id="SSF161084">
    <property type="entry name" value="MAPEG domain-like"/>
    <property type="match status" value="1"/>
</dbReference>
<evidence type="ECO:0008006" key="7">
    <source>
        <dbReference type="Google" id="ProtNLM"/>
    </source>
</evidence>
<feature type="transmembrane region" description="Helical" evidence="5">
    <location>
        <begin position="111"/>
        <end position="132"/>
    </location>
</feature>
<gene>
    <name evidence="6" type="ORF">MNBD_ALPHA11-1835</name>
</gene>
<keyword evidence="2 5" id="KW-0812">Transmembrane</keyword>